<protein>
    <submittedName>
        <fullName evidence="2">O-fucosyltransferase 38</fullName>
    </submittedName>
</protein>
<keyword evidence="3" id="KW-1185">Reference proteome</keyword>
<dbReference type="AlphaFoldDB" id="A0A8S0TCK6"/>
<evidence type="ECO:0000313" key="3">
    <source>
        <dbReference type="Proteomes" id="UP000594638"/>
    </source>
</evidence>
<dbReference type="EMBL" id="CACTIH010005889">
    <property type="protein sequence ID" value="CAA3002882.1"/>
    <property type="molecule type" value="Genomic_DNA"/>
</dbReference>
<name>A0A8S0TCK6_OLEEU</name>
<evidence type="ECO:0000256" key="1">
    <source>
        <dbReference type="SAM" id="MobiDB-lite"/>
    </source>
</evidence>
<proteinExistence type="predicted"/>
<dbReference type="Gramene" id="OE9A089614T1">
    <property type="protein sequence ID" value="OE9A089614C1"/>
    <property type="gene ID" value="OE9A089614"/>
</dbReference>
<reference evidence="2 3" key="1">
    <citation type="submission" date="2019-12" db="EMBL/GenBank/DDBJ databases">
        <authorList>
            <person name="Alioto T."/>
            <person name="Alioto T."/>
            <person name="Gomez Garrido J."/>
        </authorList>
    </citation>
    <scope>NUCLEOTIDE SEQUENCE [LARGE SCALE GENOMIC DNA]</scope>
</reference>
<comment type="caution">
    <text evidence="2">The sequence shown here is derived from an EMBL/GenBank/DDBJ whole genome shotgun (WGS) entry which is preliminary data.</text>
</comment>
<sequence>MCRKGLVELFDRLEAGELRESSLSYHVRKLHKNRQGAPRKREGAPPGIKGRARFKLEESFYQNPYPEFRDMSNRID</sequence>
<organism evidence="2 3">
    <name type="scientific">Olea europaea subsp. europaea</name>
    <dbReference type="NCBI Taxonomy" id="158383"/>
    <lineage>
        <taxon>Eukaryota</taxon>
        <taxon>Viridiplantae</taxon>
        <taxon>Streptophyta</taxon>
        <taxon>Embryophyta</taxon>
        <taxon>Tracheophyta</taxon>
        <taxon>Spermatophyta</taxon>
        <taxon>Magnoliopsida</taxon>
        <taxon>eudicotyledons</taxon>
        <taxon>Gunneridae</taxon>
        <taxon>Pentapetalae</taxon>
        <taxon>asterids</taxon>
        <taxon>lamiids</taxon>
        <taxon>Lamiales</taxon>
        <taxon>Oleaceae</taxon>
        <taxon>Oleeae</taxon>
        <taxon>Olea</taxon>
    </lineage>
</organism>
<gene>
    <name evidence="2" type="ORF">OLEA9_A089614</name>
</gene>
<evidence type="ECO:0000313" key="2">
    <source>
        <dbReference type="EMBL" id="CAA3002882.1"/>
    </source>
</evidence>
<feature type="region of interest" description="Disordered" evidence="1">
    <location>
        <begin position="30"/>
        <end position="49"/>
    </location>
</feature>
<dbReference type="OrthoDB" id="1715592at2759"/>
<accession>A0A8S0TCK6</accession>
<dbReference type="Proteomes" id="UP000594638">
    <property type="component" value="Unassembled WGS sequence"/>
</dbReference>